<comment type="caution">
    <text evidence="4">The sequence shown here is derived from an EMBL/GenBank/DDBJ whole genome shotgun (WGS) entry which is preliminary data.</text>
</comment>
<dbReference type="GO" id="GO:0071973">
    <property type="term" value="P:bacterial-type flagellum-dependent cell motility"/>
    <property type="evidence" value="ECO:0007669"/>
    <property type="project" value="TreeGrafter"/>
</dbReference>
<dbReference type="Proteomes" id="UP000187465">
    <property type="component" value="Unassembled WGS sequence"/>
</dbReference>
<dbReference type="PANTHER" id="PTHR33308:SF9">
    <property type="entry name" value="PEPTIDOGLYCAN HYDROLASE FLGJ"/>
    <property type="match status" value="1"/>
</dbReference>
<keyword evidence="2" id="KW-0812">Transmembrane</keyword>
<protein>
    <recommendedName>
        <fullName evidence="3">Mannosyl-glycoprotein endo-beta-N-acetylglucosamidase-like domain-containing protein</fullName>
    </recommendedName>
</protein>
<evidence type="ECO:0000256" key="2">
    <source>
        <dbReference type="SAM" id="Phobius"/>
    </source>
</evidence>
<dbReference type="RefSeq" id="WP_076179059.1">
    <property type="nucleotide sequence ID" value="NZ_MKQP01000017.1"/>
</dbReference>
<organism evidence="4 5">
    <name type="scientific">Paenibacillus odorifer</name>
    <dbReference type="NCBI Taxonomy" id="189426"/>
    <lineage>
        <taxon>Bacteria</taxon>
        <taxon>Bacillati</taxon>
        <taxon>Bacillota</taxon>
        <taxon>Bacilli</taxon>
        <taxon>Bacillales</taxon>
        <taxon>Paenibacillaceae</taxon>
        <taxon>Paenibacillus</taxon>
    </lineage>
</organism>
<dbReference type="Gene3D" id="2.70.70.10">
    <property type="entry name" value="Glucose Permease (Domain IIA)"/>
    <property type="match status" value="1"/>
</dbReference>
<keyword evidence="2" id="KW-1133">Transmembrane helix</keyword>
<reference evidence="4 5" key="1">
    <citation type="submission" date="2016-10" db="EMBL/GenBank/DDBJ databases">
        <title>Paenibacillus species isolates.</title>
        <authorList>
            <person name="Beno S.M."/>
        </authorList>
    </citation>
    <scope>NUCLEOTIDE SEQUENCE [LARGE SCALE GENOMIC DNA]</scope>
    <source>
        <strain evidence="4 5">FSL H7-0604</strain>
    </source>
</reference>
<dbReference type="InterPro" id="IPR011055">
    <property type="entry name" value="Dup_hybrid_motif"/>
</dbReference>
<dbReference type="SMART" id="SM00047">
    <property type="entry name" value="LYZ2"/>
    <property type="match status" value="1"/>
</dbReference>
<dbReference type="Gene3D" id="1.10.530.10">
    <property type="match status" value="1"/>
</dbReference>
<dbReference type="Gene3D" id="2.10.70.40">
    <property type="entry name" value="peptidoglycan hydrolase"/>
    <property type="match status" value="1"/>
</dbReference>
<dbReference type="PANTHER" id="PTHR33308">
    <property type="entry name" value="PEPTIDOGLYCAN HYDROLASE FLGJ"/>
    <property type="match status" value="1"/>
</dbReference>
<dbReference type="Pfam" id="PF01551">
    <property type="entry name" value="Peptidase_M23"/>
    <property type="match status" value="1"/>
</dbReference>
<dbReference type="EMBL" id="MKQP01000017">
    <property type="protein sequence ID" value="OMD32585.1"/>
    <property type="molecule type" value="Genomic_DNA"/>
</dbReference>
<evidence type="ECO:0000259" key="3">
    <source>
        <dbReference type="SMART" id="SM00047"/>
    </source>
</evidence>
<dbReference type="SUPFAM" id="SSF51261">
    <property type="entry name" value="Duplicated hybrid motif"/>
    <property type="match status" value="1"/>
</dbReference>
<evidence type="ECO:0000313" key="4">
    <source>
        <dbReference type="EMBL" id="OMD32585.1"/>
    </source>
</evidence>
<dbReference type="InterPro" id="IPR051056">
    <property type="entry name" value="Glycosyl_Hydrolase_73"/>
</dbReference>
<sequence>MSNSNILTDMAKRQVVEKLKKKGKDMLKKQAIQLLTNPYFLGAIALCIAIFLLFFIIASAVSSSNAVISQNVISDQILPPQIYASDMEDLITSDFGKRVHPVTGEVSSFHSGIDIGIPEGTPVASSFDGVVKTVSYPTDYDADSTKNAGIYVVVQSSDPEIAMSTRYLHLNQAFVTTGQVVKIGEIIGLSGNTGQSTGAHLHYELIPDGEEATDPKPYVMLISKLTDVASEQAFKAFKKVKWETPGAWDLPVSYPKYTSKKMLYLSNINFEDSSVTPFNTNGVGYIRTLLRGGWGASSNFTSYGNVPTDPDPSEEEEKEEVYIPPSLGSLTDPFFIQYAVMAQYEEHRSGVPASITLAQAALESSRGARAVCNYNLFGIKAEKSYKGDYCLAKTHEEVNGERVPTTSKFRSYSSVAGSFADHSNFLLKNSRYRYALSKENPYEFANELQRAGYATDSQYANKLKSIIRKQNLASLDMNQGIDPATGLAFTDVGFVGGGGSGAGSGGSEASGGLITFTFGINQYFGAPAVETRQEHYMDGKYYTVYDTIHDPTTGNPIINLENYDRVVHSSEARSPIISIKDIPEAIRVTIYAPNEREFYVMNVDYIKGTY</sequence>
<gene>
    <name evidence="4" type="ORF">BJP51_15915</name>
</gene>
<evidence type="ECO:0000313" key="5">
    <source>
        <dbReference type="Proteomes" id="UP000187465"/>
    </source>
</evidence>
<feature type="domain" description="Mannosyl-glycoprotein endo-beta-N-acetylglucosamidase-like" evidence="3">
    <location>
        <begin position="322"/>
        <end position="476"/>
    </location>
</feature>
<dbReference type="AlphaFoldDB" id="A0A1R0XBY7"/>
<dbReference type="Pfam" id="PF01832">
    <property type="entry name" value="Glucosaminidase"/>
    <property type="match status" value="1"/>
</dbReference>
<dbReference type="CDD" id="cd12797">
    <property type="entry name" value="M23_peptidase"/>
    <property type="match status" value="1"/>
</dbReference>
<evidence type="ECO:0000256" key="1">
    <source>
        <dbReference type="ARBA" id="ARBA00022801"/>
    </source>
</evidence>
<proteinExistence type="predicted"/>
<dbReference type="InterPro" id="IPR016047">
    <property type="entry name" value="M23ase_b-sheet_dom"/>
</dbReference>
<keyword evidence="1" id="KW-0378">Hydrolase</keyword>
<accession>A0A1R0XBY7</accession>
<feature type="transmembrane region" description="Helical" evidence="2">
    <location>
        <begin position="39"/>
        <end position="61"/>
    </location>
</feature>
<keyword evidence="2" id="KW-0472">Membrane</keyword>
<name>A0A1R0XBY7_9BACL</name>
<dbReference type="InterPro" id="IPR002901">
    <property type="entry name" value="MGlyc_endo_b_GlcNAc-like_dom"/>
</dbReference>
<dbReference type="GO" id="GO:0004040">
    <property type="term" value="F:amidase activity"/>
    <property type="evidence" value="ECO:0007669"/>
    <property type="project" value="InterPro"/>
</dbReference>
<dbReference type="PRINTS" id="PR01002">
    <property type="entry name" value="FLGFLGJ"/>
</dbReference>